<proteinExistence type="predicted"/>
<feature type="chain" id="PRO_5045666281" evidence="1">
    <location>
        <begin position="17"/>
        <end position="216"/>
    </location>
</feature>
<accession>A0ABP1A6J3</accession>
<evidence type="ECO:0000256" key="1">
    <source>
        <dbReference type="SAM" id="SignalP"/>
    </source>
</evidence>
<evidence type="ECO:0000313" key="2">
    <source>
        <dbReference type="EMBL" id="CAK9858154.1"/>
    </source>
</evidence>
<keyword evidence="1" id="KW-0732">Signal</keyword>
<evidence type="ECO:0000313" key="3">
    <source>
        <dbReference type="Proteomes" id="UP001497522"/>
    </source>
</evidence>
<reference evidence="2 3" key="1">
    <citation type="submission" date="2024-03" db="EMBL/GenBank/DDBJ databases">
        <authorList>
            <consortium name="ELIXIR-Norway"/>
            <consortium name="Elixir Norway"/>
        </authorList>
    </citation>
    <scope>NUCLEOTIDE SEQUENCE [LARGE SCALE GENOMIC DNA]</scope>
</reference>
<keyword evidence="3" id="KW-1185">Reference proteome</keyword>
<feature type="signal peptide" evidence="1">
    <location>
        <begin position="1"/>
        <end position="16"/>
    </location>
</feature>
<name>A0ABP1A6J3_9BRYO</name>
<sequence>MTAIPMFLLILKLARSVGKLAVVRAGNGFASLLGLYLNVLIAHDSSSLIESSTCSRKDHCAPDSSCDLLLIGDTEAFKILLQHQLRNCNSPAAVAEFAFNFPGHRRHLYSNNGNNDSFADLQAGCSPPANSFRPLGRPIPSPPFPYEAGGAGIPLQHNSNLLCYEKTLENLVASSSSSLKKEEAKSQVVKRVARAASLRATTAIGQLDRHHHGLTL</sequence>
<dbReference type="EMBL" id="OZ023702">
    <property type="protein sequence ID" value="CAK9858154.1"/>
    <property type="molecule type" value="Genomic_DNA"/>
</dbReference>
<protein>
    <submittedName>
        <fullName evidence="2">Uncharacterized protein</fullName>
    </submittedName>
</protein>
<organism evidence="2 3">
    <name type="scientific">Sphagnum jensenii</name>
    <dbReference type="NCBI Taxonomy" id="128206"/>
    <lineage>
        <taxon>Eukaryota</taxon>
        <taxon>Viridiplantae</taxon>
        <taxon>Streptophyta</taxon>
        <taxon>Embryophyta</taxon>
        <taxon>Bryophyta</taxon>
        <taxon>Sphagnophytina</taxon>
        <taxon>Sphagnopsida</taxon>
        <taxon>Sphagnales</taxon>
        <taxon>Sphagnaceae</taxon>
        <taxon>Sphagnum</taxon>
    </lineage>
</organism>
<dbReference type="Proteomes" id="UP001497522">
    <property type="component" value="Chromosome 1"/>
</dbReference>
<gene>
    <name evidence="2" type="ORF">CSSPJE1EN2_LOCUS1149</name>
</gene>